<evidence type="ECO:0000313" key="10">
    <source>
        <dbReference type="EMBL" id="MFC3106628.1"/>
    </source>
</evidence>
<feature type="transmembrane region" description="Helical" evidence="8">
    <location>
        <begin position="83"/>
        <end position="115"/>
    </location>
</feature>
<comment type="subcellular location">
    <subcellularLocation>
        <location evidence="1">Cell membrane</location>
        <topology evidence="1">Multi-pass membrane protein</topology>
    </subcellularLocation>
</comment>
<evidence type="ECO:0000256" key="6">
    <source>
        <dbReference type="ARBA" id="ARBA00022989"/>
    </source>
</evidence>
<dbReference type="Proteomes" id="UP001595530">
    <property type="component" value="Unassembled WGS sequence"/>
</dbReference>
<feature type="transmembrane region" description="Helical" evidence="8">
    <location>
        <begin position="280"/>
        <end position="296"/>
    </location>
</feature>
<evidence type="ECO:0000256" key="2">
    <source>
        <dbReference type="ARBA" id="ARBA00022475"/>
    </source>
</evidence>
<dbReference type="RefSeq" id="WP_390325030.1">
    <property type="nucleotide sequence ID" value="NZ_JBHRTP010000003.1"/>
</dbReference>
<organism evidence="10 11">
    <name type="scientific">Undibacterium arcticum</name>
    <dbReference type="NCBI Taxonomy" id="1762892"/>
    <lineage>
        <taxon>Bacteria</taxon>
        <taxon>Pseudomonadati</taxon>
        <taxon>Pseudomonadota</taxon>
        <taxon>Betaproteobacteria</taxon>
        <taxon>Burkholderiales</taxon>
        <taxon>Oxalobacteraceae</taxon>
        <taxon>Undibacterium</taxon>
    </lineage>
</organism>
<comment type="caution">
    <text evidence="10">The sequence shown here is derived from an EMBL/GenBank/DDBJ whole genome shotgun (WGS) entry which is preliminary data.</text>
</comment>
<feature type="domain" description="Glycosyltransferase RgtA/B/C/D-like" evidence="9">
    <location>
        <begin position="76"/>
        <end position="236"/>
    </location>
</feature>
<evidence type="ECO:0000256" key="7">
    <source>
        <dbReference type="ARBA" id="ARBA00023136"/>
    </source>
</evidence>
<dbReference type="Pfam" id="PF13231">
    <property type="entry name" value="PMT_2"/>
    <property type="match status" value="1"/>
</dbReference>
<evidence type="ECO:0000313" key="11">
    <source>
        <dbReference type="Proteomes" id="UP001595530"/>
    </source>
</evidence>
<keyword evidence="3" id="KW-0328">Glycosyltransferase</keyword>
<keyword evidence="6 8" id="KW-1133">Transmembrane helix</keyword>
<evidence type="ECO:0000256" key="5">
    <source>
        <dbReference type="ARBA" id="ARBA00022692"/>
    </source>
</evidence>
<feature type="transmembrane region" description="Helical" evidence="8">
    <location>
        <begin position="215"/>
        <end position="236"/>
    </location>
</feature>
<dbReference type="InterPro" id="IPR038731">
    <property type="entry name" value="RgtA/B/C-like"/>
</dbReference>
<keyword evidence="5 8" id="KW-0812">Transmembrane</keyword>
<feature type="transmembrane region" description="Helical" evidence="8">
    <location>
        <begin position="322"/>
        <end position="341"/>
    </location>
</feature>
<name>A0ABV7EV45_9BURK</name>
<feature type="transmembrane region" description="Helical" evidence="8">
    <location>
        <begin position="347"/>
        <end position="366"/>
    </location>
</feature>
<evidence type="ECO:0000259" key="9">
    <source>
        <dbReference type="Pfam" id="PF13231"/>
    </source>
</evidence>
<evidence type="ECO:0000256" key="4">
    <source>
        <dbReference type="ARBA" id="ARBA00022679"/>
    </source>
</evidence>
<feature type="transmembrane region" description="Helical" evidence="8">
    <location>
        <begin position="175"/>
        <end position="203"/>
    </location>
</feature>
<keyword evidence="4" id="KW-0808">Transferase</keyword>
<gene>
    <name evidence="10" type="ORF">ACFOFO_01405</name>
</gene>
<proteinExistence type="predicted"/>
<dbReference type="PANTHER" id="PTHR33908">
    <property type="entry name" value="MANNOSYLTRANSFERASE YKCB-RELATED"/>
    <property type="match status" value="1"/>
</dbReference>
<evidence type="ECO:0000256" key="3">
    <source>
        <dbReference type="ARBA" id="ARBA00022676"/>
    </source>
</evidence>
<protein>
    <submittedName>
        <fullName evidence="10">Glycosyltransferase family 39 protein</fullName>
    </submittedName>
</protein>
<evidence type="ECO:0000256" key="1">
    <source>
        <dbReference type="ARBA" id="ARBA00004651"/>
    </source>
</evidence>
<keyword evidence="2" id="KW-1003">Cell membrane</keyword>
<sequence>MSTQAIRPTSEQNKIWQSWRRKFSPDASSLVPLVLLLLLGQLLIWTLATGLTHHAPDLDNNEELVWGSALEWGYYKHPPLPSWLLYGLVALFGKSVWLTFFAAQVFVVLSLWYVWRLGCEMTTQARALVATLLLSMVAYFTTRGVIYNHNTVQLWPVAAAIWMFYRALRYDSTRAWAALGLFSGLSMLTKYSALVQFATFFFYMLVTGHLRQTRIWRGIGVATGVFLAIMAPHLLWLTGQHTGEHGGPIGYAAHSLSEPMTRAEHFGVIVDFFTTSLGRLAPMAVALVVILLWTALRKKNVSATPVAPVSSIASSLRPDDRFFIVFMALCPFVLTLTGIIALKAPLVSGWATTFFLPFGFFAFWWLRAEDDKALLRKVLIVVVVLQILTAVGYGVARGPLSEMTGRATRATYPGAAIASAMQQQWHAHVAAPLRFVAAETWLGGNIATHAGNDVKVVIDGDFKLAPWANQADVEACGMLIALDMSTDSSDELPPRVIELLSKATWSGTTQLPWTTKADGPLVTIEWGIIPPQSSCNIDKR</sequence>
<dbReference type="EMBL" id="JBHRTP010000003">
    <property type="protein sequence ID" value="MFC3106628.1"/>
    <property type="molecule type" value="Genomic_DNA"/>
</dbReference>
<dbReference type="InterPro" id="IPR050297">
    <property type="entry name" value="LipidA_mod_glycosyltrf_83"/>
</dbReference>
<accession>A0ABV7EV45</accession>
<feature type="transmembrane region" description="Helical" evidence="8">
    <location>
        <begin position="30"/>
        <end position="48"/>
    </location>
</feature>
<keyword evidence="11" id="KW-1185">Reference proteome</keyword>
<reference evidence="11" key="1">
    <citation type="journal article" date="2019" name="Int. J. Syst. Evol. Microbiol.">
        <title>The Global Catalogue of Microorganisms (GCM) 10K type strain sequencing project: providing services to taxonomists for standard genome sequencing and annotation.</title>
        <authorList>
            <consortium name="The Broad Institute Genomics Platform"/>
            <consortium name="The Broad Institute Genome Sequencing Center for Infectious Disease"/>
            <person name="Wu L."/>
            <person name="Ma J."/>
        </authorList>
    </citation>
    <scope>NUCLEOTIDE SEQUENCE [LARGE SCALE GENOMIC DNA]</scope>
    <source>
        <strain evidence="11">KCTC 42986</strain>
    </source>
</reference>
<keyword evidence="7 8" id="KW-0472">Membrane</keyword>
<dbReference type="PANTHER" id="PTHR33908:SF9">
    <property type="entry name" value="BLL5595 PROTEIN"/>
    <property type="match status" value="1"/>
</dbReference>
<evidence type="ECO:0000256" key="8">
    <source>
        <dbReference type="SAM" id="Phobius"/>
    </source>
</evidence>
<feature type="transmembrane region" description="Helical" evidence="8">
    <location>
        <begin position="127"/>
        <end position="146"/>
    </location>
</feature>
<feature type="transmembrane region" description="Helical" evidence="8">
    <location>
        <begin position="378"/>
        <end position="396"/>
    </location>
</feature>